<gene>
    <name evidence="7" type="ORF">C6P64_14775</name>
</gene>
<evidence type="ECO:0000259" key="6">
    <source>
        <dbReference type="Pfam" id="PF04932"/>
    </source>
</evidence>
<evidence type="ECO:0000256" key="4">
    <source>
        <dbReference type="ARBA" id="ARBA00023136"/>
    </source>
</evidence>
<dbReference type="InterPro" id="IPR051533">
    <property type="entry name" value="WaaL-like"/>
</dbReference>
<reference evidence="7 8" key="1">
    <citation type="submission" date="2018-03" db="EMBL/GenBank/DDBJ databases">
        <title>Comparative genomics illustrates the genes involved in a hyperalkaliphilic mechanisms of Serpentinomonas isolated from highly-alkaline calcium-rich serpentinized springs.</title>
        <authorList>
            <person name="Suzuki S."/>
            <person name="Ishii S."/>
            <person name="Walworth N."/>
            <person name="Bird L."/>
            <person name="Kuenen J.G."/>
            <person name="Nealson K.H."/>
        </authorList>
    </citation>
    <scope>NUCLEOTIDE SEQUENCE [LARGE SCALE GENOMIC DNA]</scope>
    <source>
        <strain evidence="7 8">P1</strain>
    </source>
</reference>
<evidence type="ECO:0000256" key="5">
    <source>
        <dbReference type="SAM" id="Phobius"/>
    </source>
</evidence>
<feature type="transmembrane region" description="Helical" evidence="5">
    <location>
        <begin position="182"/>
        <end position="206"/>
    </location>
</feature>
<feature type="transmembrane region" description="Helical" evidence="5">
    <location>
        <begin position="92"/>
        <end position="109"/>
    </location>
</feature>
<comment type="caution">
    <text evidence="7">The sequence shown here is derived from an EMBL/GenBank/DDBJ whole genome shotgun (WGS) entry which is preliminary data.</text>
</comment>
<evidence type="ECO:0000256" key="3">
    <source>
        <dbReference type="ARBA" id="ARBA00022989"/>
    </source>
</evidence>
<dbReference type="AlphaFoldDB" id="A0A2S9K1V8"/>
<proteinExistence type="predicted"/>
<sequence>MKQNYTLNLSAWIGVVFLFSLYFTNTNYVPFSALPFAMAPLMVVLAFGVTSSNFSIEKLQLWGGAYYLYSVIGTIVYDYKSLFDYDFYRYDGNFLISFLLLICIPSLAIRINDFEASYGKFIKFSLLIALPKVGYDFLRDGVSTGYFVATNAFGGFVMLLVAQCYSTLLEKSQRNLLNWGSLLLALIYLAASTSRGSILGVVLGIITLKLIESGRSRLVALTLVAILIAQAVILFYTYPVYLDYGDLAIEYAASLSDGTKESNVMIRTYENWPRGLFAFLHSPIFGIGVGALNDFPLVLKEDSLLQLNAGGNIIYDSSHAHHTYLHILGEQGIVGLFLFLMMWVHFYRFIKELEISDPIKRTLLITFWALTFASFTEHRIPSPSNCFAFFTLVALAHGARSKARES</sequence>
<evidence type="ECO:0000313" key="7">
    <source>
        <dbReference type="EMBL" id="PRD64367.1"/>
    </source>
</evidence>
<dbReference type="PANTHER" id="PTHR37422">
    <property type="entry name" value="TEICHURONIC ACID BIOSYNTHESIS PROTEIN TUAE"/>
    <property type="match status" value="1"/>
</dbReference>
<name>A0A2S9K1V8_9BURK</name>
<feature type="transmembrane region" description="Helical" evidence="5">
    <location>
        <begin position="7"/>
        <end position="23"/>
    </location>
</feature>
<dbReference type="Proteomes" id="UP000238589">
    <property type="component" value="Unassembled WGS sequence"/>
</dbReference>
<dbReference type="InterPro" id="IPR007016">
    <property type="entry name" value="O-antigen_ligase-rel_domated"/>
</dbReference>
<feature type="transmembrane region" description="Helical" evidence="5">
    <location>
        <begin position="144"/>
        <end position="162"/>
    </location>
</feature>
<keyword evidence="3 5" id="KW-1133">Transmembrane helix</keyword>
<keyword evidence="8" id="KW-1185">Reference proteome</keyword>
<feature type="transmembrane region" description="Helical" evidence="5">
    <location>
        <begin position="218"/>
        <end position="238"/>
    </location>
</feature>
<dbReference type="OrthoDB" id="9772644at2"/>
<feature type="transmembrane region" description="Helical" evidence="5">
    <location>
        <begin position="324"/>
        <end position="347"/>
    </location>
</feature>
<evidence type="ECO:0000256" key="1">
    <source>
        <dbReference type="ARBA" id="ARBA00004141"/>
    </source>
</evidence>
<keyword evidence="2 5" id="KW-0812">Transmembrane</keyword>
<dbReference type="EMBL" id="PVLQ01000072">
    <property type="protein sequence ID" value="PRD64367.1"/>
    <property type="molecule type" value="Genomic_DNA"/>
</dbReference>
<dbReference type="GO" id="GO:0016020">
    <property type="term" value="C:membrane"/>
    <property type="evidence" value="ECO:0007669"/>
    <property type="project" value="UniProtKB-SubCell"/>
</dbReference>
<feature type="transmembrane region" description="Helical" evidence="5">
    <location>
        <begin position="29"/>
        <end position="49"/>
    </location>
</feature>
<feature type="transmembrane region" description="Helical" evidence="5">
    <location>
        <begin position="61"/>
        <end position="80"/>
    </location>
</feature>
<protein>
    <recommendedName>
        <fullName evidence="6">O-antigen ligase-related domain-containing protein</fullName>
    </recommendedName>
</protein>
<dbReference type="Pfam" id="PF04932">
    <property type="entry name" value="Wzy_C"/>
    <property type="match status" value="1"/>
</dbReference>
<dbReference type="RefSeq" id="WP_105749324.1">
    <property type="nucleotide sequence ID" value="NZ_PVLQ01000072.1"/>
</dbReference>
<feature type="domain" description="O-antigen ligase-related" evidence="6">
    <location>
        <begin position="181"/>
        <end position="340"/>
    </location>
</feature>
<organism evidence="7 8">
    <name type="scientific">Malikia granosa</name>
    <dbReference type="NCBI Taxonomy" id="263067"/>
    <lineage>
        <taxon>Bacteria</taxon>
        <taxon>Pseudomonadati</taxon>
        <taxon>Pseudomonadota</taxon>
        <taxon>Betaproteobacteria</taxon>
        <taxon>Burkholderiales</taxon>
        <taxon>Comamonadaceae</taxon>
        <taxon>Malikia</taxon>
    </lineage>
</organism>
<accession>A0A2S9K1V8</accession>
<keyword evidence="4 5" id="KW-0472">Membrane</keyword>
<evidence type="ECO:0000313" key="8">
    <source>
        <dbReference type="Proteomes" id="UP000238589"/>
    </source>
</evidence>
<evidence type="ECO:0000256" key="2">
    <source>
        <dbReference type="ARBA" id="ARBA00022692"/>
    </source>
</evidence>
<comment type="subcellular location">
    <subcellularLocation>
        <location evidence="1">Membrane</location>
        <topology evidence="1">Multi-pass membrane protein</topology>
    </subcellularLocation>
</comment>
<dbReference type="PANTHER" id="PTHR37422:SF13">
    <property type="entry name" value="LIPOPOLYSACCHARIDE BIOSYNTHESIS PROTEIN PA4999-RELATED"/>
    <property type="match status" value="1"/>
</dbReference>